<dbReference type="InterPro" id="IPR016174">
    <property type="entry name" value="Di-haem_cyt_TM"/>
</dbReference>
<keyword evidence="3 6" id="KW-0812">Transmembrane</keyword>
<name>A0A5N0TGD7_9GAMM</name>
<dbReference type="GO" id="GO:0022904">
    <property type="term" value="P:respiratory electron transport chain"/>
    <property type="evidence" value="ECO:0007669"/>
    <property type="project" value="InterPro"/>
</dbReference>
<protein>
    <submittedName>
        <fullName evidence="8">Cytochrome B</fullName>
    </submittedName>
</protein>
<evidence type="ECO:0000259" key="7">
    <source>
        <dbReference type="Pfam" id="PF01292"/>
    </source>
</evidence>
<dbReference type="GO" id="GO:0020037">
    <property type="term" value="F:heme binding"/>
    <property type="evidence" value="ECO:0007669"/>
    <property type="project" value="TreeGrafter"/>
</dbReference>
<feature type="transmembrane region" description="Helical" evidence="6">
    <location>
        <begin position="134"/>
        <end position="152"/>
    </location>
</feature>
<dbReference type="AlphaFoldDB" id="A0A5N0TGD7"/>
<dbReference type="Proteomes" id="UP000325372">
    <property type="component" value="Unassembled WGS sequence"/>
</dbReference>
<dbReference type="PANTHER" id="PTHR30485">
    <property type="entry name" value="NI/FE-HYDROGENASE 1 B-TYPE CYTOCHROME SUBUNIT"/>
    <property type="match status" value="1"/>
</dbReference>
<keyword evidence="9" id="KW-1185">Reference proteome</keyword>
<reference evidence="8 9" key="1">
    <citation type="submission" date="2019-09" db="EMBL/GenBank/DDBJ databases">
        <title>Wenzhouxiangella sp. Genome sequencing and assembly.</title>
        <authorList>
            <person name="Zhang R."/>
        </authorList>
    </citation>
    <scope>NUCLEOTIDE SEQUENCE [LARGE SCALE GENOMIC DNA]</scope>
    <source>
        <strain evidence="8 9">W260</strain>
    </source>
</reference>
<proteinExistence type="predicted"/>
<keyword evidence="2" id="KW-1003">Cell membrane</keyword>
<keyword evidence="5 6" id="KW-0472">Membrane</keyword>
<evidence type="ECO:0000256" key="6">
    <source>
        <dbReference type="SAM" id="Phobius"/>
    </source>
</evidence>
<feature type="domain" description="Cytochrome b561 bacterial/Ni-hydrogenase" evidence="7">
    <location>
        <begin position="3"/>
        <end position="164"/>
    </location>
</feature>
<evidence type="ECO:0000256" key="2">
    <source>
        <dbReference type="ARBA" id="ARBA00022475"/>
    </source>
</evidence>
<evidence type="ECO:0000256" key="4">
    <source>
        <dbReference type="ARBA" id="ARBA00022989"/>
    </source>
</evidence>
<comment type="caution">
    <text evidence="8">The sequence shown here is derived from an EMBL/GenBank/DDBJ whole genome shotgun (WGS) entry which is preliminary data.</text>
</comment>
<dbReference type="EMBL" id="VYXP01000001">
    <property type="protein sequence ID" value="KAA9134233.1"/>
    <property type="molecule type" value="Genomic_DNA"/>
</dbReference>
<keyword evidence="4 6" id="KW-1133">Transmembrane helix</keyword>
<dbReference type="Gene3D" id="1.20.950.20">
    <property type="entry name" value="Transmembrane di-heme cytochromes, Chain C"/>
    <property type="match status" value="1"/>
</dbReference>
<evidence type="ECO:0000313" key="8">
    <source>
        <dbReference type="EMBL" id="KAA9134233.1"/>
    </source>
</evidence>
<evidence type="ECO:0000256" key="5">
    <source>
        <dbReference type="ARBA" id="ARBA00023136"/>
    </source>
</evidence>
<feature type="transmembrane region" description="Helical" evidence="6">
    <location>
        <begin position="36"/>
        <end position="58"/>
    </location>
</feature>
<evidence type="ECO:0000313" key="9">
    <source>
        <dbReference type="Proteomes" id="UP000325372"/>
    </source>
</evidence>
<dbReference type="InterPro" id="IPR051542">
    <property type="entry name" value="Hydrogenase_cytochrome"/>
</dbReference>
<sequence length="171" mass="19212">MRVWDPLLRLLHWSLVATVVASWLTRHSPGRLHEWVGYGAMAVVAIRFAWGFAGPYYARFSQFVRPPGQALAYLRDARQGRATRHLGHNPAGGWMTVVLLLFVAAISITGWMYTTDRFWGIAWVGETHLWLTNALMLLVALHLAGVAWSSWVHRENLVAAMLHGKKKVAGS</sequence>
<feature type="transmembrane region" description="Helical" evidence="6">
    <location>
        <begin position="91"/>
        <end position="114"/>
    </location>
</feature>
<dbReference type="Pfam" id="PF01292">
    <property type="entry name" value="Ni_hydr_CYTB"/>
    <property type="match status" value="1"/>
</dbReference>
<dbReference type="InterPro" id="IPR011577">
    <property type="entry name" value="Cyt_b561_bac/Ni-Hgenase"/>
</dbReference>
<dbReference type="GO" id="GO:0009055">
    <property type="term" value="F:electron transfer activity"/>
    <property type="evidence" value="ECO:0007669"/>
    <property type="project" value="InterPro"/>
</dbReference>
<evidence type="ECO:0000256" key="3">
    <source>
        <dbReference type="ARBA" id="ARBA00022692"/>
    </source>
</evidence>
<organism evidence="8 9">
    <name type="scientific">Marinihelvus fidelis</name>
    <dbReference type="NCBI Taxonomy" id="2613842"/>
    <lineage>
        <taxon>Bacteria</taxon>
        <taxon>Pseudomonadati</taxon>
        <taxon>Pseudomonadota</taxon>
        <taxon>Gammaproteobacteria</taxon>
        <taxon>Chromatiales</taxon>
        <taxon>Wenzhouxiangellaceae</taxon>
        <taxon>Marinihelvus</taxon>
    </lineage>
</organism>
<dbReference type="PANTHER" id="PTHR30485:SF2">
    <property type="entry name" value="BLL0597 PROTEIN"/>
    <property type="match status" value="1"/>
</dbReference>
<gene>
    <name evidence="8" type="ORF">F3N42_00820</name>
</gene>
<dbReference type="SUPFAM" id="SSF81342">
    <property type="entry name" value="Transmembrane di-heme cytochromes"/>
    <property type="match status" value="1"/>
</dbReference>
<comment type="subcellular location">
    <subcellularLocation>
        <location evidence="1">Cell membrane</location>
        <topology evidence="1">Multi-pass membrane protein</topology>
    </subcellularLocation>
</comment>
<dbReference type="GO" id="GO:0005886">
    <property type="term" value="C:plasma membrane"/>
    <property type="evidence" value="ECO:0007669"/>
    <property type="project" value="UniProtKB-SubCell"/>
</dbReference>
<evidence type="ECO:0000256" key="1">
    <source>
        <dbReference type="ARBA" id="ARBA00004651"/>
    </source>
</evidence>
<accession>A0A5N0TGD7</accession>
<feature type="transmembrane region" description="Helical" evidence="6">
    <location>
        <begin position="7"/>
        <end position="24"/>
    </location>
</feature>